<keyword evidence="2" id="KW-1185">Reference proteome</keyword>
<dbReference type="Proteomes" id="UP001055117">
    <property type="component" value="Unassembled WGS sequence"/>
</dbReference>
<dbReference type="SUPFAM" id="SSF52540">
    <property type="entry name" value="P-loop containing nucleoside triphosphate hydrolases"/>
    <property type="match status" value="1"/>
</dbReference>
<proteinExistence type="predicted"/>
<protein>
    <recommendedName>
        <fullName evidence="3">Orc1-like AAA ATPase domain-containing protein</fullName>
    </recommendedName>
</protein>
<evidence type="ECO:0000313" key="2">
    <source>
        <dbReference type="Proteomes" id="UP001055117"/>
    </source>
</evidence>
<reference evidence="1 2" key="1">
    <citation type="journal article" date="2021" name="Front. Microbiol.">
        <title>Comprehensive Comparative Genomics and Phenotyping of Methylobacterium Species.</title>
        <authorList>
            <person name="Alessa O."/>
            <person name="Ogura Y."/>
            <person name="Fujitani Y."/>
            <person name="Takami H."/>
            <person name="Hayashi T."/>
            <person name="Sahin N."/>
            <person name="Tani A."/>
        </authorList>
    </citation>
    <scope>NUCLEOTIDE SEQUENCE [LARGE SCALE GENOMIC DNA]</scope>
    <source>
        <strain evidence="1 2">DSM 23679</strain>
    </source>
</reference>
<comment type="caution">
    <text evidence="1">The sequence shown here is derived from an EMBL/GenBank/DDBJ whole genome shotgun (WGS) entry which is preliminary data.</text>
</comment>
<accession>A0ABQ4QG19</accession>
<dbReference type="InterPro" id="IPR027417">
    <property type="entry name" value="P-loop_NTPase"/>
</dbReference>
<sequence>MADNFTEKQLDNFRKAASSLKLYSRAELSDDKDRSLIEKLYVDPLPNEQAFKTMLVNNTTILIGRKGTGKSTVFQRTQHEIRKHKSNIISTYMDIRNVYEASQVDSINTDKLDGLHEAMEAEHVKKLLLYNRFIRMLIGDIRDELKAQVEQSFLSKLRERVSGTAAEVFAGLDRIIANLDKPKYENVAAALRVEVKAVKSHKDNIKNEVSAELSASVEKIGGSAKLGLERDLTDDASSEKNYAEVLMRIVGINDIVKELKQILESIGIKYLYIFLDDFSELPQDAMTLLVDSLISPLTRWSEFIKFKIAAYPGRVYLGSLDKTKVEEFHLDTYDLYGSNGVNKMEDKATDFVKRVVQRRISHYCRCDADEYFASSDVMWKTLFNATMANPRILGHIMIYAYESHLLYESKIGIQAIQEASQRYYEEKISPFFESAKYRNSFHERSSIYSLKELLEKIVGKSRGLRQEDRSRPTTGSRSRSFSSHFYVSNDFDRLLTSLELNFFVTKYFEMSDRGGTRVSVYALNHGLCSKYQIGFGRPIDRREDRLFFVDRSFDYNSLMRSYIVENQEIRCDNCERLYDEPMLPALKLMHMMCPACQKGVCHVVNLSRKYEDLLKEVNVGLLLPETELGILYTLHYENRIMVASEIAAELDCSGQLVGRRGRNLAERVLVTREQFGGVYKYEITREAELAYFQDPASPDLDVD</sequence>
<evidence type="ECO:0000313" key="1">
    <source>
        <dbReference type="EMBL" id="GJD43820.1"/>
    </source>
</evidence>
<organism evidence="1 2">
    <name type="scientific">Methylobacterium cerastii</name>
    <dbReference type="NCBI Taxonomy" id="932741"/>
    <lineage>
        <taxon>Bacteria</taxon>
        <taxon>Pseudomonadati</taxon>
        <taxon>Pseudomonadota</taxon>
        <taxon>Alphaproteobacteria</taxon>
        <taxon>Hyphomicrobiales</taxon>
        <taxon>Methylobacteriaceae</taxon>
        <taxon>Methylobacterium</taxon>
    </lineage>
</organism>
<dbReference type="EMBL" id="BPQG01000024">
    <property type="protein sequence ID" value="GJD43820.1"/>
    <property type="molecule type" value="Genomic_DNA"/>
</dbReference>
<gene>
    <name evidence="1" type="ORF">AFCDBAGC_1678</name>
</gene>
<evidence type="ECO:0008006" key="3">
    <source>
        <dbReference type="Google" id="ProtNLM"/>
    </source>
</evidence>
<name>A0ABQ4QG19_9HYPH</name>
<dbReference type="RefSeq" id="WP_238271854.1">
    <property type="nucleotide sequence ID" value="NZ_BPQG01000024.1"/>
</dbReference>